<dbReference type="EMBL" id="QPKB01000001">
    <property type="protein sequence ID" value="RWR72557.1"/>
    <property type="molecule type" value="Genomic_DNA"/>
</dbReference>
<organism evidence="1 2">
    <name type="scientific">Cinnamomum micranthum f. kanehirae</name>
    <dbReference type="NCBI Taxonomy" id="337451"/>
    <lineage>
        <taxon>Eukaryota</taxon>
        <taxon>Viridiplantae</taxon>
        <taxon>Streptophyta</taxon>
        <taxon>Embryophyta</taxon>
        <taxon>Tracheophyta</taxon>
        <taxon>Spermatophyta</taxon>
        <taxon>Magnoliopsida</taxon>
        <taxon>Magnoliidae</taxon>
        <taxon>Laurales</taxon>
        <taxon>Lauraceae</taxon>
        <taxon>Cinnamomum</taxon>
    </lineage>
</organism>
<evidence type="ECO:0000313" key="2">
    <source>
        <dbReference type="Proteomes" id="UP000283530"/>
    </source>
</evidence>
<keyword evidence="2" id="KW-1185">Reference proteome</keyword>
<name>A0A3S3MPM2_9MAGN</name>
<accession>A0A3S3MPM2</accession>
<gene>
    <name evidence="1" type="ORF">CKAN_00078600</name>
</gene>
<dbReference type="OrthoDB" id="1428630at2759"/>
<dbReference type="STRING" id="337451.A0A3S3MPM2"/>
<sequence>MVVWVFETCMPFDLTRLGKQSWNFISNPNGLVSRFLAKYFPHGDFLSAELDSNPSFIWKSIWSARFVIQKGCIWRIGCGSRINVWKDPWLKDDSNLKIATSVIPGLESLTVSDLWIPHCREWDVELLHELFEPRNIAVILSIPLGNGSQQDRLIWHFDKEGSYTVKSGYRCILADDNAEIQGNYNEMWRKLW</sequence>
<dbReference type="AlphaFoldDB" id="A0A3S3MPM2"/>
<dbReference type="Proteomes" id="UP000283530">
    <property type="component" value="Unassembled WGS sequence"/>
</dbReference>
<protein>
    <submittedName>
        <fullName evidence="1">Ribonuclease H</fullName>
    </submittedName>
</protein>
<proteinExistence type="predicted"/>
<reference evidence="1 2" key="1">
    <citation type="journal article" date="2019" name="Nat. Plants">
        <title>Stout camphor tree genome fills gaps in understanding of flowering plant genome evolution.</title>
        <authorList>
            <person name="Chaw S.M."/>
            <person name="Liu Y.C."/>
            <person name="Wu Y.W."/>
            <person name="Wang H.Y."/>
            <person name="Lin C.I."/>
            <person name="Wu C.S."/>
            <person name="Ke H.M."/>
            <person name="Chang L.Y."/>
            <person name="Hsu C.Y."/>
            <person name="Yang H.T."/>
            <person name="Sudianto E."/>
            <person name="Hsu M.H."/>
            <person name="Wu K.P."/>
            <person name="Wang L.N."/>
            <person name="Leebens-Mack J.H."/>
            <person name="Tsai I.J."/>
        </authorList>
    </citation>
    <scope>NUCLEOTIDE SEQUENCE [LARGE SCALE GENOMIC DNA]</scope>
    <source>
        <strain evidence="2">cv. Chaw 1501</strain>
        <tissue evidence="1">Young leaves</tissue>
    </source>
</reference>
<comment type="caution">
    <text evidence="1">The sequence shown here is derived from an EMBL/GenBank/DDBJ whole genome shotgun (WGS) entry which is preliminary data.</text>
</comment>
<evidence type="ECO:0000313" key="1">
    <source>
        <dbReference type="EMBL" id="RWR72557.1"/>
    </source>
</evidence>